<dbReference type="Proteomes" id="UP001164286">
    <property type="component" value="Unassembled WGS sequence"/>
</dbReference>
<feature type="region of interest" description="Disordered" evidence="6">
    <location>
        <begin position="914"/>
        <end position="1025"/>
    </location>
</feature>
<feature type="region of interest" description="Disordered" evidence="6">
    <location>
        <begin position="617"/>
        <end position="642"/>
    </location>
</feature>
<feature type="region of interest" description="Disordered" evidence="6">
    <location>
        <begin position="298"/>
        <end position="444"/>
    </location>
</feature>
<dbReference type="GO" id="GO:0010468">
    <property type="term" value="P:regulation of gene expression"/>
    <property type="evidence" value="ECO:0007669"/>
    <property type="project" value="UniProtKB-ARBA"/>
</dbReference>
<feature type="compositionally biased region" description="Polar residues" evidence="6">
    <location>
        <begin position="659"/>
        <end position="672"/>
    </location>
</feature>
<feature type="compositionally biased region" description="Low complexity" evidence="6">
    <location>
        <begin position="177"/>
        <end position="194"/>
    </location>
</feature>
<feature type="region of interest" description="Disordered" evidence="6">
    <location>
        <begin position="1039"/>
        <end position="1072"/>
    </location>
</feature>
<evidence type="ECO:0000256" key="2">
    <source>
        <dbReference type="ARBA" id="ARBA00022491"/>
    </source>
</evidence>
<keyword evidence="3" id="KW-0805">Transcription regulation</keyword>
<dbReference type="EMBL" id="JAKWFO010000005">
    <property type="protein sequence ID" value="KAI9636654.1"/>
    <property type="molecule type" value="Genomic_DNA"/>
</dbReference>
<keyword evidence="2" id="KW-0678">Repressor</keyword>
<dbReference type="AlphaFoldDB" id="A0AA38HCV1"/>
<feature type="region of interest" description="Disordered" evidence="6">
    <location>
        <begin position="656"/>
        <end position="711"/>
    </location>
</feature>
<reference evidence="7" key="1">
    <citation type="journal article" date="2022" name="G3 (Bethesda)">
        <title>High quality genome of the basidiomycete yeast Dioszegia hungarica PDD-24b-2 isolated from cloud water.</title>
        <authorList>
            <person name="Jarrige D."/>
            <person name="Haridas S."/>
            <person name="Bleykasten-Grosshans C."/>
            <person name="Joly M."/>
            <person name="Nadalig T."/>
            <person name="Sancelme M."/>
            <person name="Vuilleumier S."/>
            <person name="Grigoriev I.V."/>
            <person name="Amato P."/>
            <person name="Bringel F."/>
        </authorList>
    </citation>
    <scope>NUCLEOTIDE SEQUENCE</scope>
    <source>
        <strain evidence="7">PDD-24b-2</strain>
    </source>
</reference>
<name>A0AA38HCV1_9TREE</name>
<feature type="compositionally biased region" description="Basic and acidic residues" evidence="6">
    <location>
        <begin position="946"/>
        <end position="1012"/>
    </location>
</feature>
<comment type="subcellular location">
    <subcellularLocation>
        <location evidence="1">Nucleus</location>
    </subcellularLocation>
</comment>
<feature type="compositionally biased region" description="Low complexity" evidence="6">
    <location>
        <begin position="730"/>
        <end position="749"/>
    </location>
</feature>
<feature type="compositionally biased region" description="Polar residues" evidence="6">
    <location>
        <begin position="764"/>
        <end position="818"/>
    </location>
</feature>
<evidence type="ECO:0000313" key="7">
    <source>
        <dbReference type="EMBL" id="KAI9636654.1"/>
    </source>
</evidence>
<feature type="compositionally biased region" description="Low complexity" evidence="6">
    <location>
        <begin position="37"/>
        <end position="48"/>
    </location>
</feature>
<dbReference type="InterPro" id="IPR013907">
    <property type="entry name" value="Sds3"/>
</dbReference>
<organism evidence="7 8">
    <name type="scientific">Dioszegia hungarica</name>
    <dbReference type="NCBI Taxonomy" id="4972"/>
    <lineage>
        <taxon>Eukaryota</taxon>
        <taxon>Fungi</taxon>
        <taxon>Dikarya</taxon>
        <taxon>Basidiomycota</taxon>
        <taxon>Agaricomycotina</taxon>
        <taxon>Tremellomycetes</taxon>
        <taxon>Tremellales</taxon>
        <taxon>Bulleribasidiaceae</taxon>
        <taxon>Dioszegia</taxon>
    </lineage>
</organism>
<feature type="compositionally biased region" description="Low complexity" evidence="6">
    <location>
        <begin position="1"/>
        <end position="22"/>
    </location>
</feature>
<evidence type="ECO:0000313" key="8">
    <source>
        <dbReference type="Proteomes" id="UP001164286"/>
    </source>
</evidence>
<feature type="compositionally biased region" description="Low complexity" evidence="6">
    <location>
        <begin position="344"/>
        <end position="361"/>
    </location>
</feature>
<feature type="region of interest" description="Disordered" evidence="6">
    <location>
        <begin position="1"/>
        <end position="265"/>
    </location>
</feature>
<proteinExistence type="predicted"/>
<feature type="compositionally biased region" description="Polar residues" evidence="6">
    <location>
        <begin position="679"/>
        <end position="709"/>
    </location>
</feature>
<sequence length="1072" mass="114036">MSTRSSPLSSPALSPAPNDALSEVLPMSSQQADPRGLLSPLSSSSSLSNDDELEHPPSSLPNGSEGAGSQDSDGEGGSGSETSATVPLGSQHSDSDLTEESDDEELPGPPVGIRPSVVPESVADSGMDVDGEDGLTPQPNRAKTTMSASSTPHPAPIHSRGRAAPKSPSLSPPPPGESARAAAASSAKESSPGGIKRKRDSEPPAPSLPRTNGFPTPPDSNTDPKPNGHVIGVGAEMDGGPESLSPVKPTRVAEAEDLPLPENEDPDAQMAFLEAIESFDFEDLGGDGGKMDDVVEVGAAEPEQPVEGEGDSGDTLDVAMRDEDGKVEEDIARPTEEAEPERQAGGMEELMEAAEASAQAEPVEEQAKGASKTDAGDPTESAPATAVMPNGATPSPLPTEETMPPPPLSRKNSAVVSAPSSSAGPSTLHPMAHAHSSHAPPPSQAAMRALLQLELKFAALRDRLYIERMEEAAEEEEMILNGTHPALQKLHKTLSHRRERLHELASRRHEQALDELKVVRKSEQNAVWSWWTDERDRMHWEEFEQTWSKRRRLAREKNEIESVRWAKPVPKVGDPRFGKSFDWSAGPSPARLTVDEGNHDLALMEHRQMQLSRHASPAIFPPLPNYPMSHQQQPQNQQPANQYASVPYAAGPTYAEAAGTSSQTANIPQTYDSPRVPSSGATPQSRQNTSNTAHQSAPTSRQVSGSAQTAAFGGPGLMDHYAYPRNATALGPTSSGSSISLSQPGQSLSHSQTQQQRREGRTVPTASTMFGPNSTPNANSPIAQSFPFNQAQNQAHTASHPVNPNAPSNAQSQGQNAISKEVKAESMDYSSPWGNRMHVPMGFGLGFGLGGGGIGGGAGFGTLGSSAGGMRDGTSLPSAAGPGQGLGQSAYAASLGRKQDDKVGMSTVNGVNGVMTSASTPGGAWGANGGSKIHRGAEDVEMGNGLDRERERERDREREDARHREREQRDREQREREDRDRDRERERERDRMERDRMVKEDRDRERERDRPKYPGLAEYLGGSTNPLATVGLARMGVRPGGILSPPRSGVSRSPFTAPPPVPAPNTQTVSRT</sequence>
<accession>A0AA38HCV1</accession>
<feature type="region of interest" description="Disordered" evidence="6">
    <location>
        <begin position="728"/>
        <end position="826"/>
    </location>
</feature>
<dbReference type="GO" id="GO:0005654">
    <property type="term" value="C:nucleoplasm"/>
    <property type="evidence" value="ECO:0007669"/>
    <property type="project" value="UniProtKB-ARBA"/>
</dbReference>
<evidence type="ECO:0000256" key="5">
    <source>
        <dbReference type="ARBA" id="ARBA00023242"/>
    </source>
</evidence>
<evidence type="ECO:0000256" key="4">
    <source>
        <dbReference type="ARBA" id="ARBA00023163"/>
    </source>
</evidence>
<feature type="compositionally biased region" description="Acidic residues" evidence="6">
    <location>
        <begin position="304"/>
        <end position="314"/>
    </location>
</feature>
<feature type="compositionally biased region" description="Low complexity" evidence="6">
    <location>
        <begin position="631"/>
        <end position="642"/>
    </location>
</feature>
<keyword evidence="8" id="KW-1185">Reference proteome</keyword>
<feature type="compositionally biased region" description="Low complexity" evidence="6">
    <location>
        <begin position="413"/>
        <end position="438"/>
    </location>
</feature>
<dbReference type="Pfam" id="PF08598">
    <property type="entry name" value="Sds3"/>
    <property type="match status" value="1"/>
</dbReference>
<evidence type="ECO:0000256" key="1">
    <source>
        <dbReference type="ARBA" id="ARBA00004123"/>
    </source>
</evidence>
<feature type="compositionally biased region" description="Acidic residues" evidence="6">
    <location>
        <begin position="255"/>
        <end position="265"/>
    </location>
</feature>
<gene>
    <name evidence="7" type="ORF">MKK02DRAFT_33797</name>
</gene>
<dbReference type="RefSeq" id="XP_052946431.1">
    <property type="nucleotide sequence ID" value="XM_053088787.1"/>
</dbReference>
<keyword evidence="5" id="KW-0539">Nucleus</keyword>
<feature type="compositionally biased region" description="Polar residues" evidence="6">
    <location>
        <begin position="209"/>
        <end position="224"/>
    </location>
</feature>
<feature type="compositionally biased region" description="Acidic residues" evidence="6">
    <location>
        <begin position="96"/>
        <end position="106"/>
    </location>
</feature>
<dbReference type="GeneID" id="77727992"/>
<feature type="compositionally biased region" description="Polar residues" evidence="6">
    <location>
        <begin position="137"/>
        <end position="152"/>
    </location>
</feature>
<comment type="caution">
    <text evidence="7">The sequence shown here is derived from an EMBL/GenBank/DDBJ whole genome shotgun (WGS) entry which is preliminary data.</text>
</comment>
<evidence type="ECO:0000256" key="6">
    <source>
        <dbReference type="SAM" id="MobiDB-lite"/>
    </source>
</evidence>
<dbReference type="SMART" id="SM01401">
    <property type="entry name" value="Sds3"/>
    <property type="match status" value="1"/>
</dbReference>
<protein>
    <submittedName>
        <fullName evidence="7">Sds3-like-domain-containing protein</fullName>
    </submittedName>
</protein>
<feature type="compositionally biased region" description="Basic and acidic residues" evidence="6">
    <location>
        <begin position="319"/>
        <end position="342"/>
    </location>
</feature>
<evidence type="ECO:0000256" key="3">
    <source>
        <dbReference type="ARBA" id="ARBA00023015"/>
    </source>
</evidence>
<keyword evidence="4" id="KW-0804">Transcription</keyword>